<sequence>MNCGGLSHNTGIAVASGGLLWCEAILWNRGIELESNPCARHWKEEGISKKINRKGKERKTWKSLLAFMVAEDEEEKRRFPG</sequence>
<evidence type="ECO:0000313" key="2">
    <source>
        <dbReference type="Proteomes" id="UP000265520"/>
    </source>
</evidence>
<accession>A0A392PRP0</accession>
<evidence type="ECO:0000313" key="1">
    <source>
        <dbReference type="EMBL" id="MCI14753.1"/>
    </source>
</evidence>
<name>A0A392PRP0_9FABA</name>
<dbReference type="Proteomes" id="UP000265520">
    <property type="component" value="Unassembled WGS sequence"/>
</dbReference>
<reference evidence="1 2" key="1">
    <citation type="journal article" date="2018" name="Front. Plant Sci.">
        <title>Red Clover (Trifolium pratense) and Zigzag Clover (T. medium) - A Picture of Genomic Similarities and Differences.</title>
        <authorList>
            <person name="Dluhosova J."/>
            <person name="Istvanek J."/>
            <person name="Nedelnik J."/>
            <person name="Repkova J."/>
        </authorList>
    </citation>
    <scope>NUCLEOTIDE SEQUENCE [LARGE SCALE GENOMIC DNA]</scope>
    <source>
        <strain evidence="2">cv. 10/8</strain>
        <tissue evidence="1">Leaf</tissue>
    </source>
</reference>
<protein>
    <submittedName>
        <fullName evidence="1">Uncharacterized protein</fullName>
    </submittedName>
</protein>
<keyword evidence="2" id="KW-1185">Reference proteome</keyword>
<comment type="caution">
    <text evidence="1">The sequence shown here is derived from an EMBL/GenBank/DDBJ whole genome shotgun (WGS) entry which is preliminary data.</text>
</comment>
<dbReference type="AlphaFoldDB" id="A0A392PRP0"/>
<organism evidence="1 2">
    <name type="scientific">Trifolium medium</name>
    <dbReference type="NCBI Taxonomy" id="97028"/>
    <lineage>
        <taxon>Eukaryota</taxon>
        <taxon>Viridiplantae</taxon>
        <taxon>Streptophyta</taxon>
        <taxon>Embryophyta</taxon>
        <taxon>Tracheophyta</taxon>
        <taxon>Spermatophyta</taxon>
        <taxon>Magnoliopsida</taxon>
        <taxon>eudicotyledons</taxon>
        <taxon>Gunneridae</taxon>
        <taxon>Pentapetalae</taxon>
        <taxon>rosids</taxon>
        <taxon>fabids</taxon>
        <taxon>Fabales</taxon>
        <taxon>Fabaceae</taxon>
        <taxon>Papilionoideae</taxon>
        <taxon>50 kb inversion clade</taxon>
        <taxon>NPAAA clade</taxon>
        <taxon>Hologalegina</taxon>
        <taxon>IRL clade</taxon>
        <taxon>Trifolieae</taxon>
        <taxon>Trifolium</taxon>
    </lineage>
</organism>
<feature type="non-terminal residue" evidence="1">
    <location>
        <position position="81"/>
    </location>
</feature>
<proteinExistence type="predicted"/>
<dbReference type="EMBL" id="LXQA010093654">
    <property type="protein sequence ID" value="MCI14753.1"/>
    <property type="molecule type" value="Genomic_DNA"/>
</dbReference>